<comment type="caution">
    <text evidence="1">The sequence shown here is derived from an EMBL/GenBank/DDBJ whole genome shotgun (WGS) entry which is preliminary data.</text>
</comment>
<organism evidence="1 2">
    <name type="scientific">Leucogyrophana mollusca</name>
    <dbReference type="NCBI Taxonomy" id="85980"/>
    <lineage>
        <taxon>Eukaryota</taxon>
        <taxon>Fungi</taxon>
        <taxon>Dikarya</taxon>
        <taxon>Basidiomycota</taxon>
        <taxon>Agaricomycotina</taxon>
        <taxon>Agaricomycetes</taxon>
        <taxon>Agaricomycetidae</taxon>
        <taxon>Boletales</taxon>
        <taxon>Boletales incertae sedis</taxon>
        <taxon>Leucogyrophana</taxon>
    </lineage>
</organism>
<name>A0ACB8BGJ6_9AGAM</name>
<proteinExistence type="predicted"/>
<sequence length="162" mass="17781">MLSQPSPTPPPFKPGCESPAHMNKGAGIVKRRSRAESKPVMIGSSATYARYVIGDHQMPESFAKLLLGTLDMNFEVSAHFVQESHAASCILVEALDKERTSLEEKRAHFKKMTDLMTRRITDLDEARSKAREAVEVTLSLVKEVAASLESNNGVGKSLIVIE</sequence>
<dbReference type="EMBL" id="MU266425">
    <property type="protein sequence ID" value="KAH7924424.1"/>
    <property type="molecule type" value="Genomic_DNA"/>
</dbReference>
<reference evidence="1" key="1">
    <citation type="journal article" date="2021" name="New Phytol.">
        <title>Evolutionary innovations through gain and loss of genes in the ectomycorrhizal Boletales.</title>
        <authorList>
            <person name="Wu G."/>
            <person name="Miyauchi S."/>
            <person name="Morin E."/>
            <person name="Kuo A."/>
            <person name="Drula E."/>
            <person name="Varga T."/>
            <person name="Kohler A."/>
            <person name="Feng B."/>
            <person name="Cao Y."/>
            <person name="Lipzen A."/>
            <person name="Daum C."/>
            <person name="Hundley H."/>
            <person name="Pangilinan J."/>
            <person name="Johnson J."/>
            <person name="Barry K."/>
            <person name="LaButti K."/>
            <person name="Ng V."/>
            <person name="Ahrendt S."/>
            <person name="Min B."/>
            <person name="Choi I.G."/>
            <person name="Park H."/>
            <person name="Plett J.M."/>
            <person name="Magnuson J."/>
            <person name="Spatafora J.W."/>
            <person name="Nagy L.G."/>
            <person name="Henrissat B."/>
            <person name="Grigoriev I.V."/>
            <person name="Yang Z.L."/>
            <person name="Xu J."/>
            <person name="Martin F.M."/>
        </authorList>
    </citation>
    <scope>NUCLEOTIDE SEQUENCE</scope>
    <source>
        <strain evidence="1">KUC20120723A-06</strain>
    </source>
</reference>
<evidence type="ECO:0000313" key="2">
    <source>
        <dbReference type="Proteomes" id="UP000790709"/>
    </source>
</evidence>
<gene>
    <name evidence="1" type="ORF">BV22DRAFT_1129856</name>
</gene>
<keyword evidence="2" id="KW-1185">Reference proteome</keyword>
<dbReference type="Proteomes" id="UP000790709">
    <property type="component" value="Unassembled WGS sequence"/>
</dbReference>
<protein>
    <submittedName>
        <fullName evidence="1">Uncharacterized protein</fullName>
    </submittedName>
</protein>
<accession>A0ACB8BGJ6</accession>
<evidence type="ECO:0000313" key="1">
    <source>
        <dbReference type="EMBL" id="KAH7924424.1"/>
    </source>
</evidence>